<accession>A0A2U3QHT3</accession>
<evidence type="ECO:0000256" key="1">
    <source>
        <dbReference type="SAM" id="SignalP"/>
    </source>
</evidence>
<dbReference type="EMBL" id="OUUY01000085">
    <property type="protein sequence ID" value="SPQ00948.1"/>
    <property type="molecule type" value="Genomic_DNA"/>
</dbReference>
<feature type="chain" id="PRO_5015694417" description="YtkA-like domain-containing protein" evidence="1">
    <location>
        <begin position="27"/>
        <end position="165"/>
    </location>
</feature>
<reference evidence="3" key="1">
    <citation type="submission" date="2018-03" db="EMBL/GenBank/DDBJ databases">
        <authorList>
            <person name="Zecchin S."/>
        </authorList>
    </citation>
    <scope>NUCLEOTIDE SEQUENCE [LARGE SCALE GENOMIC DNA]</scope>
</reference>
<evidence type="ECO:0000313" key="2">
    <source>
        <dbReference type="EMBL" id="SPQ00948.1"/>
    </source>
</evidence>
<sequence>MKANDLFKTIASLAFCLVLAVFLMDASSEEKREAKQAFTKHFQETVFDITSKAKFSVEILLDDKEYKKLGKDVVGIVIHNARDEDVEKAVITLDFRNLDTGEPAADKPVMKERGDGLYTVSDLDLRKKGGWKLVVTVKKDSEEDSAQFLFPDVLKNPLPKGRYNP</sequence>
<feature type="signal peptide" evidence="1">
    <location>
        <begin position="1"/>
        <end position="26"/>
    </location>
</feature>
<keyword evidence="1" id="KW-0732">Signal</keyword>
<evidence type="ECO:0008006" key="4">
    <source>
        <dbReference type="Google" id="ProtNLM"/>
    </source>
</evidence>
<evidence type="ECO:0000313" key="3">
    <source>
        <dbReference type="Proteomes" id="UP000245125"/>
    </source>
</evidence>
<name>A0A2U3QHT3_9BACT</name>
<protein>
    <recommendedName>
        <fullName evidence="4">YtkA-like domain-containing protein</fullName>
    </recommendedName>
</protein>
<organism evidence="2 3">
    <name type="scientific">Candidatus Sulfobium mesophilum</name>
    <dbReference type="NCBI Taxonomy" id="2016548"/>
    <lineage>
        <taxon>Bacteria</taxon>
        <taxon>Pseudomonadati</taxon>
        <taxon>Nitrospirota</taxon>
        <taxon>Nitrospiria</taxon>
        <taxon>Nitrospirales</taxon>
        <taxon>Nitrospiraceae</taxon>
        <taxon>Candidatus Sulfobium</taxon>
    </lineage>
</organism>
<dbReference type="Proteomes" id="UP000245125">
    <property type="component" value="Unassembled WGS sequence"/>
</dbReference>
<proteinExistence type="predicted"/>
<keyword evidence="3" id="KW-1185">Reference proteome</keyword>
<gene>
    <name evidence="2" type="ORF">NBG4_390012</name>
</gene>
<dbReference type="AlphaFoldDB" id="A0A2U3QHT3"/>